<evidence type="ECO:0000313" key="2">
    <source>
        <dbReference type="Proteomes" id="UP000320300"/>
    </source>
</evidence>
<sequence length="325" mass="37295">MEEVNHMMSAAFASYKKPEREKHQHLKEGPAFPEILKKQLKKGDTNVLINYNSYIDSLLYIHRESSAAVDWEQFTEQAEPKLPVRLSLNQDIAEKEHEAYEPTVLDKMLGQSKKKKKDLIKNAEQARRYDDLIYNAALREFRNEHQDWVKGQLIGKGIREGDPVAFQQAIEFFNPLYPLIQLGAKLHFESLNDTMIVHLHLCPEQIIPDYLVSQTASGKLLKTKMPEFKFNEICHHHVSACALRTGREIFALLPVKTVFVNIYSYVPAKAEANEKRVILSVKFTRTELLELDFMTAGAADYLAHFTHNIDFSLVTGFSHAIPLTN</sequence>
<evidence type="ECO:0000313" key="1">
    <source>
        <dbReference type="EMBL" id="SMO61613.1"/>
    </source>
</evidence>
<dbReference type="EMBL" id="FXTN01000004">
    <property type="protein sequence ID" value="SMO61613.1"/>
    <property type="molecule type" value="Genomic_DNA"/>
</dbReference>
<accession>A0A521CQB2</accession>
<reference evidence="1 2" key="1">
    <citation type="submission" date="2017-05" db="EMBL/GenBank/DDBJ databases">
        <authorList>
            <person name="Varghese N."/>
            <person name="Submissions S."/>
        </authorList>
    </citation>
    <scope>NUCLEOTIDE SEQUENCE [LARGE SCALE GENOMIC DNA]</scope>
    <source>
        <strain evidence="1 2">DSM 19036</strain>
    </source>
</reference>
<name>A0A521CQB2_9SPHI</name>
<dbReference type="RefSeq" id="WP_142527817.1">
    <property type="nucleotide sequence ID" value="NZ_CBCSJO010000001.1"/>
</dbReference>
<proteinExistence type="predicted"/>
<dbReference type="OrthoDB" id="983149at2"/>
<keyword evidence="2" id="KW-1185">Reference proteome</keyword>
<organism evidence="1 2">
    <name type="scientific">Pedobacter westerhofensis</name>
    <dbReference type="NCBI Taxonomy" id="425512"/>
    <lineage>
        <taxon>Bacteria</taxon>
        <taxon>Pseudomonadati</taxon>
        <taxon>Bacteroidota</taxon>
        <taxon>Sphingobacteriia</taxon>
        <taxon>Sphingobacteriales</taxon>
        <taxon>Sphingobacteriaceae</taxon>
        <taxon>Pedobacter</taxon>
    </lineage>
</organism>
<dbReference type="AlphaFoldDB" id="A0A521CQB2"/>
<gene>
    <name evidence="1" type="ORF">SAMN06265348_104109</name>
</gene>
<protein>
    <submittedName>
        <fullName evidence="1">Uncharacterized protein</fullName>
    </submittedName>
</protein>
<dbReference type="Proteomes" id="UP000320300">
    <property type="component" value="Unassembled WGS sequence"/>
</dbReference>